<gene>
    <name evidence="1" type="ORF">SDC9_145175</name>
</gene>
<comment type="caution">
    <text evidence="1">The sequence shown here is derived from an EMBL/GenBank/DDBJ whole genome shotgun (WGS) entry which is preliminary data.</text>
</comment>
<accession>A0A645E7S9</accession>
<sequence length="59" mass="6581">MQGIRFIQAKGDGHMALRIQINEQGMQAVTGQPGCQGDRRSGLAYPSFLIRQRNDLHVN</sequence>
<reference evidence="1" key="1">
    <citation type="submission" date="2019-08" db="EMBL/GenBank/DDBJ databases">
        <authorList>
            <person name="Kucharzyk K."/>
            <person name="Murdoch R.W."/>
            <person name="Higgins S."/>
            <person name="Loffler F."/>
        </authorList>
    </citation>
    <scope>NUCLEOTIDE SEQUENCE</scope>
</reference>
<dbReference type="AlphaFoldDB" id="A0A645E7S9"/>
<protein>
    <submittedName>
        <fullName evidence="1">Uncharacterized protein</fullName>
    </submittedName>
</protein>
<organism evidence="1">
    <name type="scientific">bioreactor metagenome</name>
    <dbReference type="NCBI Taxonomy" id="1076179"/>
    <lineage>
        <taxon>unclassified sequences</taxon>
        <taxon>metagenomes</taxon>
        <taxon>ecological metagenomes</taxon>
    </lineage>
</organism>
<dbReference type="EMBL" id="VSSQ01044191">
    <property type="protein sequence ID" value="MPM97994.1"/>
    <property type="molecule type" value="Genomic_DNA"/>
</dbReference>
<name>A0A645E7S9_9ZZZZ</name>
<proteinExistence type="predicted"/>
<dbReference type="AntiFam" id="ANF00187">
    <property type="entry name" value="Shadow ORF (opposite parA)"/>
</dbReference>
<evidence type="ECO:0000313" key="1">
    <source>
        <dbReference type="EMBL" id="MPM97994.1"/>
    </source>
</evidence>